<protein>
    <submittedName>
        <fullName evidence="1">Uncharacterized protein</fullName>
    </submittedName>
</protein>
<organism evidence="1 2">
    <name type="scientific">Boeremia exigua</name>
    <dbReference type="NCBI Taxonomy" id="749465"/>
    <lineage>
        <taxon>Eukaryota</taxon>
        <taxon>Fungi</taxon>
        <taxon>Dikarya</taxon>
        <taxon>Ascomycota</taxon>
        <taxon>Pezizomycotina</taxon>
        <taxon>Dothideomycetes</taxon>
        <taxon>Pleosporomycetidae</taxon>
        <taxon>Pleosporales</taxon>
        <taxon>Pleosporineae</taxon>
        <taxon>Didymellaceae</taxon>
        <taxon>Boeremia</taxon>
    </lineage>
</organism>
<sequence length="186" mass="20421">MESADLERTYSRDQQQQRLNDGFHVTTPVALVRSTTSRSVKSARSQSRHAEGSRAVRLADFEKEVDSASDLEKANEDGIEEVVVPSPSSTSSRTGSRVNGPESLHGEPRKIIRFTDGDPENPDNWRQSKKLYALFVAIMSVMNSTIGSSLPAGATGPISRHFGETNEYKLILPTSMYLVGYVCGPM</sequence>
<evidence type="ECO:0000313" key="1">
    <source>
        <dbReference type="EMBL" id="KAJ8117149.1"/>
    </source>
</evidence>
<comment type="caution">
    <text evidence="1">The sequence shown here is derived from an EMBL/GenBank/DDBJ whole genome shotgun (WGS) entry which is preliminary data.</text>
</comment>
<proteinExistence type="predicted"/>
<accession>A0ACC2IPT0</accession>
<dbReference type="Proteomes" id="UP001153331">
    <property type="component" value="Unassembled WGS sequence"/>
</dbReference>
<evidence type="ECO:0000313" key="2">
    <source>
        <dbReference type="Proteomes" id="UP001153331"/>
    </source>
</evidence>
<reference evidence="1" key="1">
    <citation type="submission" date="2022-11" db="EMBL/GenBank/DDBJ databases">
        <title>Genome Sequence of Boeremia exigua.</title>
        <authorList>
            <person name="Buettner E."/>
        </authorList>
    </citation>
    <scope>NUCLEOTIDE SEQUENCE</scope>
    <source>
        <strain evidence="1">CU02</strain>
    </source>
</reference>
<name>A0ACC2IPT0_9PLEO</name>
<keyword evidence="2" id="KW-1185">Reference proteome</keyword>
<dbReference type="EMBL" id="JAPHNI010000064">
    <property type="protein sequence ID" value="KAJ8117149.1"/>
    <property type="molecule type" value="Genomic_DNA"/>
</dbReference>
<gene>
    <name evidence="1" type="ORF">OPT61_g1571</name>
</gene>